<keyword evidence="2 6" id="KW-0378">Hydrolase</keyword>
<feature type="domain" description="Helicase C-terminal" evidence="10">
    <location>
        <begin position="379"/>
        <end position="547"/>
    </location>
</feature>
<evidence type="ECO:0000259" key="9">
    <source>
        <dbReference type="PROSITE" id="PS51192"/>
    </source>
</evidence>
<keyword evidence="1 6" id="KW-0547">Nucleotide-binding</keyword>
<dbReference type="EMBL" id="BSXN01002857">
    <property type="protein sequence ID" value="GME77832.1"/>
    <property type="molecule type" value="Genomic_DNA"/>
</dbReference>
<dbReference type="InterPro" id="IPR014001">
    <property type="entry name" value="Helicase_ATP-bd"/>
</dbReference>
<dbReference type="PROSITE" id="PS51194">
    <property type="entry name" value="HELICASE_CTER"/>
    <property type="match status" value="1"/>
</dbReference>
<keyword evidence="4 6" id="KW-0067">ATP-binding</keyword>
<dbReference type="EC" id="3.6.4.13" evidence="7"/>
<dbReference type="PANTHER" id="PTHR24031">
    <property type="entry name" value="RNA HELICASE"/>
    <property type="match status" value="1"/>
</dbReference>
<evidence type="ECO:0000313" key="11">
    <source>
        <dbReference type="EMBL" id="GME77832.1"/>
    </source>
</evidence>
<dbReference type="SUPFAM" id="SSF52540">
    <property type="entry name" value="P-loop containing nucleoside triphosphate hydrolases"/>
    <property type="match status" value="1"/>
</dbReference>
<dbReference type="InterPro" id="IPR001650">
    <property type="entry name" value="Helicase_C-like"/>
</dbReference>
<dbReference type="GO" id="GO:0016787">
    <property type="term" value="F:hydrolase activity"/>
    <property type="evidence" value="ECO:0007669"/>
    <property type="project" value="UniProtKB-KW"/>
</dbReference>
<dbReference type="Pfam" id="PF00271">
    <property type="entry name" value="Helicase_C"/>
    <property type="match status" value="1"/>
</dbReference>
<dbReference type="Pfam" id="PF00270">
    <property type="entry name" value="DEAD"/>
    <property type="match status" value="1"/>
</dbReference>
<feature type="compositionally biased region" description="Acidic residues" evidence="8">
    <location>
        <begin position="567"/>
        <end position="577"/>
    </location>
</feature>
<accession>A0A9W6T961</accession>
<sequence>MDIDDEYVRSHSSIFNRLKTTKNLQAKLTEIGATVTNDNDREEAGDHITQQDIQPLPQPELPKDIKLRSKDFENKKNLNWLAEPEYHSIEETLPFSQFVQDGNSDGINARIINNLDKNFGIQNAFSVQIQVIKSLLKDIKRNKLNPKPFGDYLVNASTGSGKTLSYCIPIVQSLIGRVVPKVRCIILVPTKPLISQVYQVLLKLTKGLDLNIMAFKNDNNLKQEVNKLKLIQPDILVTSPGRLIDHLKTDSLDLRQLKFLVIDEADRLLNQSFQNWSEILINEIEKQQLYDFEKGDNFTNKFCIKCSKLIFSATLTTDSEKLVKLKLFKPKLIIINNENKLINELYQLPNTLKEMKIKFKEIMNSYKPLLLFKFLKFYKISDFNNNNGKKLKILIFTNSNENSIRLSSFLQKMNSIHEKDSGDENNKFEINYISSLQKINERNKILKKINEDVHEDGESKTQVLISTDLMARGISIKDLNIVINYELALSTKSYVHRSGRTARANQFGIVINFLFGSKESNWFKNDLVYEKPGGLVNRNGKQISEIKAYVSIEREKSKGNDDHREDGDEDEDEDGGEDRDKKDKEFHDDEPPFITRITKSEQKEYEDVLKELEKESKNRK</sequence>
<evidence type="ECO:0000256" key="5">
    <source>
        <dbReference type="ARBA" id="ARBA00022884"/>
    </source>
</evidence>
<evidence type="ECO:0000256" key="7">
    <source>
        <dbReference type="RuleBase" id="RU365068"/>
    </source>
</evidence>
<keyword evidence="5 7" id="KW-0694">RNA-binding</keyword>
<evidence type="ECO:0000259" key="10">
    <source>
        <dbReference type="PROSITE" id="PS51194"/>
    </source>
</evidence>
<dbReference type="CDD" id="cd17956">
    <property type="entry name" value="DEADc_DDX51"/>
    <property type="match status" value="1"/>
</dbReference>
<feature type="domain" description="Helicase ATP-binding" evidence="9">
    <location>
        <begin position="143"/>
        <end position="333"/>
    </location>
</feature>
<dbReference type="CDD" id="cd18787">
    <property type="entry name" value="SF2_C_DEAD"/>
    <property type="match status" value="1"/>
</dbReference>
<feature type="compositionally biased region" description="Basic and acidic residues" evidence="8">
    <location>
        <begin position="578"/>
        <end position="590"/>
    </location>
</feature>
<comment type="domain">
    <text evidence="7">The Q motif is unique to and characteristic of the DEAD box family of RNA helicases and controls ATP binding and hydrolysis.</text>
</comment>
<dbReference type="Proteomes" id="UP001165120">
    <property type="component" value="Unassembled WGS sequence"/>
</dbReference>
<feature type="region of interest" description="Disordered" evidence="8">
    <location>
        <begin position="554"/>
        <end position="601"/>
    </location>
</feature>
<dbReference type="SMART" id="SM00490">
    <property type="entry name" value="HELICc"/>
    <property type="match status" value="1"/>
</dbReference>
<protein>
    <recommendedName>
        <fullName evidence="7">ATP-dependent RNA helicase</fullName>
        <ecNumber evidence="7">3.6.4.13</ecNumber>
    </recommendedName>
</protein>
<evidence type="ECO:0000256" key="1">
    <source>
        <dbReference type="ARBA" id="ARBA00022741"/>
    </source>
</evidence>
<comment type="caution">
    <text evidence="11">The sequence shown here is derived from an EMBL/GenBank/DDBJ whole genome shotgun (WGS) entry which is preliminary data.</text>
</comment>
<feature type="compositionally biased region" description="Basic and acidic residues" evidence="8">
    <location>
        <begin position="554"/>
        <end position="566"/>
    </location>
</feature>
<comment type="catalytic activity">
    <reaction evidence="7">
        <text>ATP + H2O = ADP + phosphate + H(+)</text>
        <dbReference type="Rhea" id="RHEA:13065"/>
        <dbReference type="ChEBI" id="CHEBI:15377"/>
        <dbReference type="ChEBI" id="CHEBI:15378"/>
        <dbReference type="ChEBI" id="CHEBI:30616"/>
        <dbReference type="ChEBI" id="CHEBI:43474"/>
        <dbReference type="ChEBI" id="CHEBI:456216"/>
        <dbReference type="EC" id="3.6.4.13"/>
    </reaction>
</comment>
<dbReference type="InterPro" id="IPR000629">
    <property type="entry name" value="RNA-helicase_DEAD-box_CS"/>
</dbReference>
<evidence type="ECO:0000256" key="4">
    <source>
        <dbReference type="ARBA" id="ARBA00022840"/>
    </source>
</evidence>
<organism evidence="11 12">
    <name type="scientific">Candida boidinii</name>
    <name type="common">Yeast</name>
    <dbReference type="NCBI Taxonomy" id="5477"/>
    <lineage>
        <taxon>Eukaryota</taxon>
        <taxon>Fungi</taxon>
        <taxon>Dikarya</taxon>
        <taxon>Ascomycota</taxon>
        <taxon>Saccharomycotina</taxon>
        <taxon>Pichiomycetes</taxon>
        <taxon>Pichiales</taxon>
        <taxon>Pichiaceae</taxon>
        <taxon>Ogataea</taxon>
        <taxon>Ogataea/Candida clade</taxon>
    </lineage>
</organism>
<dbReference type="GO" id="GO:0003724">
    <property type="term" value="F:RNA helicase activity"/>
    <property type="evidence" value="ECO:0007669"/>
    <property type="project" value="UniProtKB-EC"/>
</dbReference>
<dbReference type="Gene3D" id="3.40.50.300">
    <property type="entry name" value="P-loop containing nucleotide triphosphate hydrolases"/>
    <property type="match status" value="2"/>
</dbReference>
<comment type="similarity">
    <text evidence="6">Belongs to the DEAD box helicase family.</text>
</comment>
<evidence type="ECO:0000256" key="6">
    <source>
        <dbReference type="RuleBase" id="RU000492"/>
    </source>
</evidence>
<dbReference type="PROSITE" id="PS51192">
    <property type="entry name" value="HELICASE_ATP_BIND_1"/>
    <property type="match status" value="1"/>
</dbReference>
<dbReference type="AlphaFoldDB" id="A0A9W6T961"/>
<keyword evidence="12" id="KW-1185">Reference proteome</keyword>
<reference evidence="11" key="1">
    <citation type="submission" date="2023-04" db="EMBL/GenBank/DDBJ databases">
        <title>Candida boidinii NBRC 10035.</title>
        <authorList>
            <person name="Ichikawa N."/>
            <person name="Sato H."/>
            <person name="Tonouchi N."/>
        </authorList>
    </citation>
    <scope>NUCLEOTIDE SEQUENCE</scope>
    <source>
        <strain evidence="11">NBRC 10035</strain>
    </source>
</reference>
<dbReference type="GO" id="GO:0005524">
    <property type="term" value="F:ATP binding"/>
    <property type="evidence" value="ECO:0007669"/>
    <property type="project" value="UniProtKB-UniRule"/>
</dbReference>
<dbReference type="InterPro" id="IPR027417">
    <property type="entry name" value="P-loop_NTPase"/>
</dbReference>
<dbReference type="SMART" id="SM00487">
    <property type="entry name" value="DEXDc"/>
    <property type="match status" value="1"/>
</dbReference>
<gene>
    <name evidence="11" type="ORF">Cboi02_000564800</name>
</gene>
<evidence type="ECO:0000256" key="2">
    <source>
        <dbReference type="ARBA" id="ARBA00022801"/>
    </source>
</evidence>
<comment type="function">
    <text evidence="7">RNA helicase.</text>
</comment>
<evidence type="ECO:0000256" key="8">
    <source>
        <dbReference type="SAM" id="MobiDB-lite"/>
    </source>
</evidence>
<dbReference type="PROSITE" id="PS00039">
    <property type="entry name" value="DEAD_ATP_HELICASE"/>
    <property type="match status" value="1"/>
</dbReference>
<evidence type="ECO:0000313" key="12">
    <source>
        <dbReference type="Proteomes" id="UP001165120"/>
    </source>
</evidence>
<name>A0A9W6T961_CANBO</name>
<dbReference type="InterPro" id="IPR011545">
    <property type="entry name" value="DEAD/DEAH_box_helicase_dom"/>
</dbReference>
<proteinExistence type="inferred from homology"/>
<keyword evidence="3 6" id="KW-0347">Helicase</keyword>
<dbReference type="GO" id="GO:0003723">
    <property type="term" value="F:RNA binding"/>
    <property type="evidence" value="ECO:0007669"/>
    <property type="project" value="UniProtKB-UniRule"/>
</dbReference>
<evidence type="ECO:0000256" key="3">
    <source>
        <dbReference type="ARBA" id="ARBA00022806"/>
    </source>
</evidence>